<dbReference type="RefSeq" id="WP_029545993.1">
    <property type="nucleotide sequence ID" value="NZ_BAAAYP010000020.1"/>
</dbReference>
<dbReference type="EMBL" id="CP106982">
    <property type="protein sequence ID" value="UYF95319.1"/>
    <property type="molecule type" value="Genomic_DNA"/>
</dbReference>
<protein>
    <submittedName>
        <fullName evidence="2 3">A-factor biosynthesis protein</fullName>
    </submittedName>
</protein>
<dbReference type="InterPro" id="IPR005509">
    <property type="entry name" value="AfsA_hotdog_dom"/>
</dbReference>
<dbReference type="EMBL" id="BLAH01000076">
    <property type="protein sequence ID" value="GES37000.1"/>
    <property type="molecule type" value="Genomic_DNA"/>
</dbReference>
<dbReference type="Pfam" id="PF03756">
    <property type="entry name" value="AfsA"/>
    <property type="match status" value="2"/>
</dbReference>
<dbReference type="GO" id="GO:0016740">
    <property type="term" value="F:transferase activity"/>
    <property type="evidence" value="ECO:0007669"/>
    <property type="project" value="InterPro"/>
</dbReference>
<feature type="domain" description="A-factor biosynthesis hotdog" evidence="1">
    <location>
        <begin position="25"/>
        <end position="156"/>
    </location>
</feature>
<accession>A0A059MH81</accession>
<evidence type="ECO:0000313" key="2">
    <source>
        <dbReference type="EMBL" id="GES37000.1"/>
    </source>
</evidence>
<reference evidence="2" key="2">
    <citation type="submission" date="2019-10" db="EMBL/GenBank/DDBJ databases">
        <title>Draft genome sequence of Rhodococcus aetherivorans JCM 14343.</title>
        <authorList>
            <person name="Inoue D."/>
            <person name="Nakazawa M."/>
            <person name="Yamamoto N."/>
            <person name="Sei K."/>
            <person name="Ike M."/>
        </authorList>
    </citation>
    <scope>NUCLEOTIDE SEQUENCE</scope>
    <source>
        <strain evidence="2">JCM 14343</strain>
    </source>
</reference>
<dbReference type="NCBIfam" id="NF041195">
    <property type="entry name" value="ScbA_BarX_GamBu"/>
    <property type="match status" value="1"/>
</dbReference>
<organism evidence="3 5">
    <name type="scientific">Rhodococcus aetherivorans</name>
    <dbReference type="NCBI Taxonomy" id="191292"/>
    <lineage>
        <taxon>Bacteria</taxon>
        <taxon>Bacillati</taxon>
        <taxon>Actinomycetota</taxon>
        <taxon>Actinomycetes</taxon>
        <taxon>Mycobacteriales</taxon>
        <taxon>Nocardiaceae</taxon>
        <taxon>Rhodococcus</taxon>
    </lineage>
</organism>
<evidence type="ECO:0000313" key="5">
    <source>
        <dbReference type="Proteomes" id="UP001163947"/>
    </source>
</evidence>
<evidence type="ECO:0000313" key="4">
    <source>
        <dbReference type="Proteomes" id="UP000325466"/>
    </source>
</evidence>
<gene>
    <name evidence="3" type="ORF">OCS65_06035</name>
    <name evidence="2" type="ORF">RAJCM14343_2254</name>
</gene>
<dbReference type="InterPro" id="IPR047757">
    <property type="entry name" value="AfsA-like"/>
</dbReference>
<evidence type="ECO:0000313" key="3">
    <source>
        <dbReference type="EMBL" id="UYF95319.1"/>
    </source>
</evidence>
<dbReference type="Proteomes" id="UP000325466">
    <property type="component" value="Unassembled WGS sequence"/>
</dbReference>
<sequence>MTVDADAVPRNSPVLGFESTVPRRYVHRQSVSEVFLTDCTSAGADHRFLLGAQWPRLHGFYRTETGRYDTMLIAETLRQTAIYLGHTQYRVPLGHPFVMQTLRVDAAVQALAIGTGAAEVVLDACLEDPVYRGGLLSQFDLTVVFVVGGRQVGTGQGVANVLTPDDYQRLRWNGTGPRTIGDPVCPPAIPPAVVGQSRPLDVVLGPQYAENRWRLRVDDRHPVLFDHPSDHVPGMLVLEAFRQSARAACGRPHADVDLIEAAYHRFVELDERANVVARIDPHDPWTVRTSVEQWGEALATGTVRLAPDRSRC</sequence>
<dbReference type="GeneID" id="83619958"/>
<dbReference type="Proteomes" id="UP001163947">
    <property type="component" value="Chromosome"/>
</dbReference>
<feature type="domain" description="A-factor biosynthesis hotdog" evidence="1">
    <location>
        <begin position="194"/>
        <end position="304"/>
    </location>
</feature>
<dbReference type="AlphaFoldDB" id="A0A059MH81"/>
<evidence type="ECO:0000259" key="1">
    <source>
        <dbReference type="Pfam" id="PF03756"/>
    </source>
</evidence>
<name>A0A059MH81_9NOCA</name>
<keyword evidence="4" id="KW-1185">Reference proteome</keyword>
<proteinExistence type="predicted"/>
<reference evidence="3" key="3">
    <citation type="submission" date="2022-09" db="EMBL/GenBank/DDBJ databases">
        <title>The genome sequence of Rhodococcus aetherivorans N1.</title>
        <authorList>
            <person name="Jiang W."/>
        </authorList>
    </citation>
    <scope>NUCLEOTIDE SEQUENCE</scope>
    <source>
        <strain evidence="3">N1</strain>
    </source>
</reference>
<reference evidence="2 4" key="1">
    <citation type="journal article" date="2018" name="Biodegradation">
        <title>1,4-Dioxane degradation characteristics of Rhodococcus aetherivorans JCM 14343.</title>
        <authorList>
            <person name="Inoue D."/>
            <person name="Tsunoda T."/>
            <person name="Yamamoto N."/>
            <person name="Ike M."/>
            <person name="Sei K."/>
        </authorList>
    </citation>
    <scope>NUCLEOTIDE SEQUENCE [LARGE SCALE GENOMIC DNA]</scope>
    <source>
        <strain evidence="2 4">JCM 14343</strain>
    </source>
</reference>